<reference evidence="2" key="1">
    <citation type="journal article" date="2021" name="PeerJ">
        <title>Extensive microbial diversity within the chicken gut microbiome revealed by metagenomics and culture.</title>
        <authorList>
            <person name="Gilroy R."/>
            <person name="Ravi A."/>
            <person name="Getino M."/>
            <person name="Pursley I."/>
            <person name="Horton D.L."/>
            <person name="Alikhan N.F."/>
            <person name="Baker D."/>
            <person name="Gharbi K."/>
            <person name="Hall N."/>
            <person name="Watson M."/>
            <person name="Adriaenssens E.M."/>
            <person name="Foster-Nyarko E."/>
            <person name="Jarju S."/>
            <person name="Secka A."/>
            <person name="Antonio M."/>
            <person name="Oren A."/>
            <person name="Chaudhuri R.R."/>
            <person name="La Ragione R."/>
            <person name="Hildebrand F."/>
            <person name="Pallen M.J."/>
        </authorList>
    </citation>
    <scope>NUCLEOTIDE SEQUENCE</scope>
    <source>
        <strain evidence="2">CHK189-11263</strain>
    </source>
</reference>
<feature type="transmembrane region" description="Helical" evidence="1">
    <location>
        <begin position="28"/>
        <end position="47"/>
    </location>
</feature>
<dbReference type="AlphaFoldDB" id="A0A9D2M9D0"/>
<dbReference type="GO" id="GO:0005886">
    <property type="term" value="C:plasma membrane"/>
    <property type="evidence" value="ECO:0007669"/>
    <property type="project" value="TreeGrafter"/>
</dbReference>
<proteinExistence type="predicted"/>
<keyword evidence="1" id="KW-0472">Membrane</keyword>
<feature type="transmembrane region" description="Helical" evidence="1">
    <location>
        <begin position="98"/>
        <end position="127"/>
    </location>
</feature>
<evidence type="ECO:0000313" key="2">
    <source>
        <dbReference type="EMBL" id="HJB56015.1"/>
    </source>
</evidence>
<protein>
    <submittedName>
        <fullName evidence="2">GntP family permease</fullName>
    </submittedName>
</protein>
<evidence type="ECO:0000256" key="1">
    <source>
        <dbReference type="SAM" id="Phobius"/>
    </source>
</evidence>
<feature type="transmembrane region" description="Helical" evidence="1">
    <location>
        <begin position="178"/>
        <end position="199"/>
    </location>
</feature>
<organism evidence="2 3">
    <name type="scientific">Candidatus Flavonifractor intestinipullorum</name>
    <dbReference type="NCBI Taxonomy" id="2838587"/>
    <lineage>
        <taxon>Bacteria</taxon>
        <taxon>Bacillati</taxon>
        <taxon>Bacillota</taxon>
        <taxon>Clostridia</taxon>
        <taxon>Eubacteriales</taxon>
        <taxon>Oscillospiraceae</taxon>
        <taxon>Flavonifractor</taxon>
    </lineage>
</organism>
<feature type="transmembrane region" description="Helical" evidence="1">
    <location>
        <begin position="332"/>
        <end position="357"/>
    </location>
</feature>
<feature type="transmembrane region" description="Helical" evidence="1">
    <location>
        <begin position="234"/>
        <end position="255"/>
    </location>
</feature>
<feature type="transmembrane region" description="Helical" evidence="1">
    <location>
        <begin position="139"/>
        <end position="158"/>
    </location>
</feature>
<feature type="transmembrane region" description="Helical" evidence="1">
    <location>
        <begin position="408"/>
        <end position="431"/>
    </location>
</feature>
<gene>
    <name evidence="2" type="ORF">H9714_00495</name>
</gene>
<comment type="caution">
    <text evidence="2">The sequence shown here is derived from an EMBL/GenBank/DDBJ whole genome shotgun (WGS) entry which is preliminary data.</text>
</comment>
<dbReference type="PANTHER" id="PTHR30354:SF7">
    <property type="entry name" value="BLL7963 PROTEIN"/>
    <property type="match status" value="1"/>
</dbReference>
<keyword evidence="1" id="KW-0812">Transmembrane</keyword>
<dbReference type="EMBL" id="DWYC01000004">
    <property type="protein sequence ID" value="HJB56015.1"/>
    <property type="molecule type" value="Genomic_DNA"/>
</dbReference>
<feature type="transmembrane region" description="Helical" evidence="1">
    <location>
        <begin position="59"/>
        <end position="78"/>
    </location>
</feature>
<feature type="transmembrane region" description="Helical" evidence="1">
    <location>
        <begin position="292"/>
        <end position="312"/>
    </location>
</feature>
<sequence>MYDVLVLLFAIVLFTVLAFMKFGALPMAAIVALVTCILAHMPILDTMMGPFMESAAGYVQDYFLMFFLGAVFSAFYEGSGAAKSIARFLSGITGGKHVAVLVFLITSILTFGGIAGFVVYFVMYPITLQLFQRSNMSRILIPASITAGCWTISMIAPGSPSIQNVIGMRSLGTTSTAALVPGIISVLVELVLIVVWFEYRTKALEKKGRAFDDPTLPPLPEEEKNFSDDPNERLPHWAISFIPIAIILILFNGFGLAVETAVFFGIIAAAILFFPQLKAFNTYVDLFNRGGLNAGGSLLNTAIVVGFGGVAQNTKGFQIIVDTVLNMDISPYIFVAVAVAVCAGMCGSASGGMGVAFNALKDTFVSLGVNLEYVHRIGVIAAGTLDTLPHQGGQITILAITHMNHKTAYLDICVTQLIIPLITVFAVTIPLCMMGL</sequence>
<name>A0A9D2M9D0_9FIRM</name>
<evidence type="ECO:0000313" key="3">
    <source>
        <dbReference type="Proteomes" id="UP000824208"/>
    </source>
</evidence>
<dbReference type="InterPro" id="IPR003474">
    <property type="entry name" value="Glcn_transporter"/>
</dbReference>
<dbReference type="Proteomes" id="UP000824208">
    <property type="component" value="Unassembled WGS sequence"/>
</dbReference>
<dbReference type="GO" id="GO:0015128">
    <property type="term" value="F:gluconate transmembrane transporter activity"/>
    <property type="evidence" value="ECO:0007669"/>
    <property type="project" value="InterPro"/>
</dbReference>
<accession>A0A9D2M9D0</accession>
<keyword evidence="1" id="KW-1133">Transmembrane helix</keyword>
<feature type="transmembrane region" description="Helical" evidence="1">
    <location>
        <begin position="261"/>
        <end position="280"/>
    </location>
</feature>
<reference evidence="2" key="2">
    <citation type="submission" date="2021-04" db="EMBL/GenBank/DDBJ databases">
        <authorList>
            <person name="Gilroy R."/>
        </authorList>
    </citation>
    <scope>NUCLEOTIDE SEQUENCE</scope>
    <source>
        <strain evidence="2">CHK189-11263</strain>
    </source>
</reference>
<dbReference type="PANTHER" id="PTHR30354">
    <property type="entry name" value="GNT FAMILY GLUCONATE TRANSPORTER"/>
    <property type="match status" value="1"/>
</dbReference>